<proteinExistence type="predicted"/>
<dbReference type="EMBL" id="QXFW01003275">
    <property type="protein sequence ID" value="KAE8971817.1"/>
    <property type="molecule type" value="Genomic_DNA"/>
</dbReference>
<dbReference type="Proteomes" id="UP000433483">
    <property type="component" value="Unassembled WGS sequence"/>
</dbReference>
<reference evidence="2 5" key="1">
    <citation type="submission" date="2018-09" db="EMBL/GenBank/DDBJ databases">
        <title>Genomic investigation of the strawberry pathogen Phytophthora fragariae indicates pathogenicity is determined by transcriptional variation in three key races.</title>
        <authorList>
            <person name="Adams T.M."/>
            <person name="Armitage A.D."/>
            <person name="Sobczyk M.K."/>
            <person name="Bates H.J."/>
            <person name="Dunwell J.M."/>
            <person name="Nellist C.F."/>
            <person name="Harrison R.J."/>
        </authorList>
    </citation>
    <scope>NUCLEOTIDE SEQUENCE [LARGE SCALE GENOMIC DNA]</scope>
    <source>
        <strain evidence="3 4">NOV-27</strain>
        <strain evidence="2 5">SCRP245</strain>
    </source>
</reference>
<dbReference type="EMBL" id="QXGB01003126">
    <property type="protein sequence ID" value="KAE9172625.1"/>
    <property type="molecule type" value="Genomic_DNA"/>
</dbReference>
<evidence type="ECO:0000313" key="3">
    <source>
        <dbReference type="EMBL" id="KAE9172625.1"/>
    </source>
</evidence>
<comment type="caution">
    <text evidence="2">The sequence shown here is derived from an EMBL/GenBank/DDBJ whole genome shotgun (WGS) entry which is preliminary data.</text>
</comment>
<gene>
    <name evidence="3" type="ORF">PF005_g26628</name>
    <name evidence="2" type="ORF">PF011_g25888</name>
</gene>
<feature type="region of interest" description="Disordered" evidence="1">
    <location>
        <begin position="93"/>
        <end position="140"/>
    </location>
</feature>
<dbReference type="AlphaFoldDB" id="A0A6A3HQZ4"/>
<name>A0A6A3HQZ4_9STRA</name>
<accession>A0A6A3HQZ4</accession>
<sequence length="334" mass="36729">MADTGGDSAKDARLVERRRRRRRNKAGQYVLEYELLPVDTVTQSVTGDTATQSANDYVFRLVTTNDYARAGESWKTPRLGKLCNRLVTSSDGGSLDWRQRDEQPLEGEEETSAAVSSRPTVGRLKYNGGPNEVSGAGEWDDYRHGEVRSAGRSSGRFGRRCEQPEAAQLEICHEGHGATWTTSPSTDDESGEYVECSLVAHAADDESGEYAEGSLATHRADDLVIWTSDRTEFRGEFEAEDGSDCPSRLSKNRCPPRRCVPVWQHDLLYLLFVPSSPHLATARAPNEVFLVDAELGHSDVRLGRLSYCNAAPPTVNRTLDAISIGHTTKPGVQG</sequence>
<organism evidence="2 5">
    <name type="scientific">Phytophthora fragariae</name>
    <dbReference type="NCBI Taxonomy" id="53985"/>
    <lineage>
        <taxon>Eukaryota</taxon>
        <taxon>Sar</taxon>
        <taxon>Stramenopiles</taxon>
        <taxon>Oomycota</taxon>
        <taxon>Peronosporomycetes</taxon>
        <taxon>Peronosporales</taxon>
        <taxon>Peronosporaceae</taxon>
        <taxon>Phytophthora</taxon>
    </lineage>
</organism>
<evidence type="ECO:0000313" key="2">
    <source>
        <dbReference type="EMBL" id="KAE8971817.1"/>
    </source>
</evidence>
<evidence type="ECO:0000256" key="1">
    <source>
        <dbReference type="SAM" id="MobiDB-lite"/>
    </source>
</evidence>
<dbReference type="Proteomes" id="UP000460718">
    <property type="component" value="Unassembled WGS sequence"/>
</dbReference>
<evidence type="ECO:0000313" key="4">
    <source>
        <dbReference type="Proteomes" id="UP000433483"/>
    </source>
</evidence>
<protein>
    <submittedName>
        <fullName evidence="2">Uncharacterized protein</fullName>
    </submittedName>
</protein>
<keyword evidence="4" id="KW-1185">Reference proteome</keyword>
<feature type="region of interest" description="Disordered" evidence="1">
    <location>
        <begin position="1"/>
        <end position="22"/>
    </location>
</feature>
<evidence type="ECO:0000313" key="5">
    <source>
        <dbReference type="Proteomes" id="UP000460718"/>
    </source>
</evidence>